<dbReference type="Pfam" id="PF01582">
    <property type="entry name" value="TIR"/>
    <property type="match status" value="2"/>
</dbReference>
<keyword evidence="5" id="KW-1185">Reference proteome</keyword>
<feature type="domain" description="TIR" evidence="3">
    <location>
        <begin position="362"/>
        <end position="506"/>
    </location>
</feature>
<reference evidence="4 5" key="1">
    <citation type="submission" date="2021-05" db="EMBL/GenBank/DDBJ databases">
        <title>Genome Assembly of Synthetic Allotetraploid Brassica napus Reveals Homoeologous Exchanges between Subgenomes.</title>
        <authorList>
            <person name="Davis J.T."/>
        </authorList>
    </citation>
    <scope>NUCLEOTIDE SEQUENCE [LARGE SCALE GENOMIC DNA]</scope>
    <source>
        <strain evidence="5">cv. Da-Ae</strain>
        <tissue evidence="4">Seedling</tissue>
    </source>
</reference>
<evidence type="ECO:0000313" key="4">
    <source>
        <dbReference type="EMBL" id="KAH0902046.1"/>
    </source>
</evidence>
<dbReference type="InterPro" id="IPR000157">
    <property type="entry name" value="TIR_dom"/>
</dbReference>
<dbReference type="Gene3D" id="3.40.50.10140">
    <property type="entry name" value="Toll/interleukin-1 receptor homology (TIR) domain"/>
    <property type="match status" value="2"/>
</dbReference>
<comment type="caution">
    <text evidence="4">The sequence shown here is derived from an EMBL/GenBank/DDBJ whole genome shotgun (WGS) entry which is preliminary data.</text>
</comment>
<dbReference type="InterPro" id="IPR035897">
    <property type="entry name" value="Toll_tir_struct_dom_sf"/>
</dbReference>
<feature type="compositionally biased region" description="Basic and acidic residues" evidence="2">
    <location>
        <begin position="325"/>
        <end position="335"/>
    </location>
</feature>
<dbReference type="PANTHER" id="PTHR32009">
    <property type="entry name" value="TMV RESISTANCE PROTEIN N-LIKE"/>
    <property type="match status" value="1"/>
</dbReference>
<dbReference type="SUPFAM" id="SSF52200">
    <property type="entry name" value="Toll/Interleukin receptor TIR domain"/>
    <property type="match status" value="2"/>
</dbReference>
<sequence>MTKFSRSWKHDQVFISFRGESLRKNLVSNLIEEFKRKKINYFIDEDETRGRPITTLFKRIRESGVALILFSNTYPESYWCLDELAEIKKQVEIGNLNAFPVFYEVAPDSVKRQTGSFGSNLLKTADLVRYQVDRGSYESILETEAWIWGWREALVYIGGILGSPHKKGGPEGPLVTDIVVKLKKRLREISYPRDDHFNIDKFLMHPQKAVTSLLQALNLKKSVLKDLITKPSIHSVSMILDDLVFLDLISLKNPELGQGLTKHGQAGSIILLLLGSLDVYDKEFEFQPLLLSKKPQRFPGNKPVVSQEIQDQSYPSPVQVTKSNDNTRNRLGDDKNSDDDTLACFTFLCNIMKHCAMMMRPPPDRAVISFGEEQLEETLVSSLISPPPDRAFISFGDKQLEKTLVSSLKIELEAKGISVYVENETKERIKESKVAIVVFSAKYPESPQCLDELFEIKKLMDAREIDPFPIFYKMENVSNLAQSVKLIQGWFLYRLLKIEQEVRKDVNRKSVKSILDTEARIWGWRQAIRSISSKPGFSNEYSSDPLFLTAVMTKVKEMFEFKDRPKKSSQMIEETPLMHQHDDLFYSLASFLQALNLENTDLEGFREHNGLISLSLKRYPNLVFLNLGSFDNMVEFKCSKSFEFLIKGLGMNHHSISRFEEPSWVLVSSQNHQYHINQVQNPSSRHVASPTTPQRSLLAFAPPDTPLGVADDTSSTVVVASDVATFTPTSPVEAEPATPPVTTSELTTTNLVTLPAPISNSLTNEVEGNVSVCATNPKRGSPGLMLFPKEGGCVLYNPKKARSKGNWETFQGVDSWQTRSIDSADCIVKSVGDRKFVRQDSDSIFSDLSADVVRGLLWVSESAKQYVVVWLFDLPGHSYMSFWDTHYTDIPLVFDDYAFHKFDGLSDMVLRGTRLYVSTSRRFVRAFDLSGPQGFFKDITGQTPFPMLSRHDQRYDSSIAVKTSGEVLLVESDPRSRTWFRLYKKDPDVEDPDHACHTVTEVHSLGGEALLLDLGFTVPANKALGIKPDSIYFTRHFRPCHCSPRDLDICVYNLATKSLVRFPDLDKMNLMDARWFLPGN</sequence>
<dbReference type="Pfam" id="PF03478">
    <property type="entry name" value="Beta-prop_KIB1-4"/>
    <property type="match status" value="1"/>
</dbReference>
<evidence type="ECO:0000313" key="5">
    <source>
        <dbReference type="Proteomes" id="UP000824890"/>
    </source>
</evidence>
<feature type="compositionally biased region" description="Polar residues" evidence="2">
    <location>
        <begin position="307"/>
        <end position="324"/>
    </location>
</feature>
<feature type="domain" description="TIR" evidence="3">
    <location>
        <begin position="9"/>
        <end position="190"/>
    </location>
</feature>
<dbReference type="PROSITE" id="PS50104">
    <property type="entry name" value="TIR"/>
    <property type="match status" value="2"/>
</dbReference>
<protein>
    <recommendedName>
        <fullName evidence="3">TIR domain-containing protein</fullName>
    </recommendedName>
</protein>
<accession>A0ABQ8BCS2</accession>
<evidence type="ECO:0000256" key="1">
    <source>
        <dbReference type="ARBA" id="ARBA00023027"/>
    </source>
</evidence>
<dbReference type="SMART" id="SM00255">
    <property type="entry name" value="TIR"/>
    <property type="match status" value="2"/>
</dbReference>
<feature type="region of interest" description="Disordered" evidence="2">
    <location>
        <begin position="297"/>
        <end position="335"/>
    </location>
</feature>
<keyword evidence="1" id="KW-0520">NAD</keyword>
<dbReference type="InterPro" id="IPR005174">
    <property type="entry name" value="KIB1-4_b-propeller"/>
</dbReference>
<organism evidence="4 5">
    <name type="scientific">Brassica napus</name>
    <name type="common">Rape</name>
    <dbReference type="NCBI Taxonomy" id="3708"/>
    <lineage>
        <taxon>Eukaryota</taxon>
        <taxon>Viridiplantae</taxon>
        <taxon>Streptophyta</taxon>
        <taxon>Embryophyta</taxon>
        <taxon>Tracheophyta</taxon>
        <taxon>Spermatophyta</taxon>
        <taxon>Magnoliopsida</taxon>
        <taxon>eudicotyledons</taxon>
        <taxon>Gunneridae</taxon>
        <taxon>Pentapetalae</taxon>
        <taxon>rosids</taxon>
        <taxon>malvids</taxon>
        <taxon>Brassicales</taxon>
        <taxon>Brassicaceae</taxon>
        <taxon>Brassiceae</taxon>
        <taxon>Brassica</taxon>
    </lineage>
</organism>
<proteinExistence type="predicted"/>
<dbReference type="Proteomes" id="UP000824890">
    <property type="component" value="Unassembled WGS sequence"/>
</dbReference>
<evidence type="ECO:0000256" key="2">
    <source>
        <dbReference type="SAM" id="MobiDB-lite"/>
    </source>
</evidence>
<gene>
    <name evidence="4" type="ORF">HID58_041549</name>
</gene>
<evidence type="ECO:0000259" key="3">
    <source>
        <dbReference type="PROSITE" id="PS50104"/>
    </source>
</evidence>
<dbReference type="EMBL" id="JAGKQM010000011">
    <property type="protein sequence ID" value="KAH0902046.1"/>
    <property type="molecule type" value="Genomic_DNA"/>
</dbReference>
<name>A0ABQ8BCS2_BRANA</name>
<dbReference type="PANTHER" id="PTHR32009:SF85">
    <property type="entry name" value="TIR DOMAIN-CONTAINING PROTEIN"/>
    <property type="match status" value="1"/>
</dbReference>